<dbReference type="Proteomes" id="UP001054945">
    <property type="component" value="Unassembled WGS sequence"/>
</dbReference>
<comment type="caution">
    <text evidence="1">The sequence shown here is derived from an EMBL/GenBank/DDBJ whole genome shotgun (WGS) entry which is preliminary data.</text>
</comment>
<accession>A0AAV4S931</accession>
<evidence type="ECO:0000313" key="1">
    <source>
        <dbReference type="EMBL" id="GIY30763.1"/>
    </source>
</evidence>
<proteinExistence type="predicted"/>
<reference evidence="1 2" key="1">
    <citation type="submission" date="2021-06" db="EMBL/GenBank/DDBJ databases">
        <title>Caerostris extrusa draft genome.</title>
        <authorList>
            <person name="Kono N."/>
            <person name="Arakawa K."/>
        </authorList>
    </citation>
    <scope>NUCLEOTIDE SEQUENCE [LARGE SCALE GENOMIC DNA]</scope>
</reference>
<evidence type="ECO:0000313" key="2">
    <source>
        <dbReference type="Proteomes" id="UP001054945"/>
    </source>
</evidence>
<organism evidence="1 2">
    <name type="scientific">Caerostris extrusa</name>
    <name type="common">Bark spider</name>
    <name type="synonym">Caerostris bankana</name>
    <dbReference type="NCBI Taxonomy" id="172846"/>
    <lineage>
        <taxon>Eukaryota</taxon>
        <taxon>Metazoa</taxon>
        <taxon>Ecdysozoa</taxon>
        <taxon>Arthropoda</taxon>
        <taxon>Chelicerata</taxon>
        <taxon>Arachnida</taxon>
        <taxon>Araneae</taxon>
        <taxon>Araneomorphae</taxon>
        <taxon>Entelegynae</taxon>
        <taxon>Araneoidea</taxon>
        <taxon>Araneidae</taxon>
        <taxon>Caerostris</taxon>
    </lineage>
</organism>
<protein>
    <submittedName>
        <fullName evidence="1">Uncharacterized protein</fullName>
    </submittedName>
</protein>
<dbReference type="AlphaFoldDB" id="A0AAV4S931"/>
<keyword evidence="2" id="KW-1185">Reference proteome</keyword>
<sequence>MDNWLAAIVKWTNGLWIGNRISTVASHLYKGILFTYSAGTLYLIDGKVTGGAVSTGAKEHEEWISSHIL</sequence>
<name>A0AAV4S931_CAEEX</name>
<dbReference type="EMBL" id="BPLR01009274">
    <property type="protein sequence ID" value="GIY30763.1"/>
    <property type="molecule type" value="Genomic_DNA"/>
</dbReference>
<gene>
    <name evidence="1" type="ORF">CEXT_168171</name>
</gene>